<evidence type="ECO:0000313" key="15">
    <source>
        <dbReference type="EMBL" id="WCL52714.1"/>
    </source>
</evidence>
<feature type="transmembrane region" description="Helical" evidence="13">
    <location>
        <begin position="146"/>
        <end position="165"/>
    </location>
</feature>
<keyword evidence="9 13" id="KW-1133">Transmembrane helix</keyword>
<dbReference type="EMBL" id="CP116805">
    <property type="protein sequence ID" value="WCL52714.1"/>
    <property type="molecule type" value="Genomic_DNA"/>
</dbReference>
<sequence>MAEQDDSQKTEEPTSKKLQDAIDKGNVASSQEFKTWFLLLGATFIIVSLSDFLTARIIAPITAFLSRTHEMTSDEGGIAGPTFELVREVFLIALIPMFILMIMGLVGTRIQQPPVFTLEKVKPTLEKVSPLKGIKKIFSGRTVVEFFKILAKLIVVSGVVFIIVWPERDRLDSLMMVDLFDVLKIIQDLAGQLFIGVLIILTFIAAADLAYQRHQHHKQLKMSKQEVKDEHKQTEGDPMVKARLRGIRMERARQRMMANVPNADVVITNPTHFAVALEYKHGQMDVPKLVAKGVDNVALKIREIAEENGVPIVENPPLARAIHATVEIDEEITPDHYKAVAEVIGYVMKLRRATGGIGKRTAR</sequence>
<comment type="function">
    <text evidence="12 13">Required for formation of the rod structure in the basal body of the flagellar apparatus. Together with FliI and FliH, may constitute the export apparatus of flagellin.</text>
</comment>
<keyword evidence="7 13" id="KW-1005">Bacterial flagellum biogenesis</keyword>
<dbReference type="InterPro" id="IPR006135">
    <property type="entry name" value="T3SS_substrate_exporter"/>
</dbReference>
<keyword evidence="8 13" id="KW-0653">Protein transport</keyword>
<keyword evidence="11 13" id="KW-1006">Bacterial flagellum protein export</keyword>
<dbReference type="PANTHER" id="PTHR30531:SF12">
    <property type="entry name" value="FLAGELLAR BIOSYNTHETIC PROTEIN FLHB"/>
    <property type="match status" value="1"/>
</dbReference>
<evidence type="ECO:0000313" key="16">
    <source>
        <dbReference type="Proteomes" id="UP001217500"/>
    </source>
</evidence>
<feature type="transmembrane region" description="Helical" evidence="13">
    <location>
        <begin position="185"/>
        <end position="211"/>
    </location>
</feature>
<protein>
    <recommendedName>
        <fullName evidence="3 13">Flagellar biosynthetic protein FlhB</fullName>
    </recommendedName>
</protein>
<comment type="subcellular location">
    <subcellularLocation>
        <location evidence="1">Cell membrane</location>
        <topology evidence="1">Multi-pass membrane protein</topology>
    </subcellularLocation>
</comment>
<feature type="transmembrane region" description="Helical" evidence="13">
    <location>
        <begin position="85"/>
        <end position="106"/>
    </location>
</feature>
<keyword evidence="16" id="KW-1185">Reference proteome</keyword>
<evidence type="ECO:0000256" key="13">
    <source>
        <dbReference type="RuleBase" id="RU364091"/>
    </source>
</evidence>
<keyword evidence="15" id="KW-0966">Cell projection</keyword>
<keyword evidence="6 13" id="KW-0812">Transmembrane</keyword>
<evidence type="ECO:0000256" key="8">
    <source>
        <dbReference type="ARBA" id="ARBA00022927"/>
    </source>
</evidence>
<reference evidence="15" key="1">
    <citation type="submission" date="2023-01" db="EMBL/GenBank/DDBJ databases">
        <title>The genome sequence of Kordiimonadaceae bacterium 6D33.</title>
        <authorList>
            <person name="Liu Y."/>
        </authorList>
    </citation>
    <scope>NUCLEOTIDE SEQUENCE</scope>
    <source>
        <strain evidence="15">6D33</strain>
    </source>
</reference>
<dbReference type="Proteomes" id="UP001217500">
    <property type="component" value="Chromosome"/>
</dbReference>
<dbReference type="NCBIfam" id="TIGR00328">
    <property type="entry name" value="flhB"/>
    <property type="match status" value="1"/>
</dbReference>
<dbReference type="PANTHER" id="PTHR30531">
    <property type="entry name" value="FLAGELLAR BIOSYNTHETIC PROTEIN FLHB"/>
    <property type="match status" value="1"/>
</dbReference>
<dbReference type="Pfam" id="PF01312">
    <property type="entry name" value="Bac_export_2"/>
    <property type="match status" value="1"/>
</dbReference>
<evidence type="ECO:0000256" key="11">
    <source>
        <dbReference type="ARBA" id="ARBA00023225"/>
    </source>
</evidence>
<evidence type="ECO:0000256" key="12">
    <source>
        <dbReference type="ARBA" id="ARBA00025078"/>
    </source>
</evidence>
<evidence type="ECO:0000256" key="3">
    <source>
        <dbReference type="ARBA" id="ARBA00021622"/>
    </source>
</evidence>
<evidence type="ECO:0000256" key="1">
    <source>
        <dbReference type="ARBA" id="ARBA00004651"/>
    </source>
</evidence>
<keyword evidence="5 13" id="KW-1003">Cell membrane</keyword>
<dbReference type="FunFam" id="3.40.1690.10:FF:000001">
    <property type="entry name" value="Flagellar biosynthetic protein FlhB"/>
    <property type="match status" value="1"/>
</dbReference>
<dbReference type="RefSeq" id="WP_289502074.1">
    <property type="nucleotide sequence ID" value="NZ_CP116805.1"/>
</dbReference>
<feature type="transmembrane region" description="Helical" evidence="13">
    <location>
        <begin position="36"/>
        <end position="65"/>
    </location>
</feature>
<dbReference type="Gene3D" id="3.40.1690.10">
    <property type="entry name" value="secretion proteins EscU"/>
    <property type="match status" value="1"/>
</dbReference>
<dbReference type="SUPFAM" id="SSF160544">
    <property type="entry name" value="EscU C-terminal domain-like"/>
    <property type="match status" value="1"/>
</dbReference>
<evidence type="ECO:0000256" key="10">
    <source>
        <dbReference type="ARBA" id="ARBA00023136"/>
    </source>
</evidence>
<dbReference type="GO" id="GO:0044780">
    <property type="term" value="P:bacterial-type flagellum assembly"/>
    <property type="evidence" value="ECO:0007669"/>
    <property type="project" value="InterPro"/>
</dbReference>
<keyword evidence="10 13" id="KW-0472">Membrane</keyword>
<feature type="region of interest" description="Disordered" evidence="14">
    <location>
        <begin position="1"/>
        <end position="20"/>
    </location>
</feature>
<organism evidence="15 16">
    <name type="scientific">Gimibacter soli</name>
    <dbReference type="NCBI Taxonomy" id="3024400"/>
    <lineage>
        <taxon>Bacteria</taxon>
        <taxon>Pseudomonadati</taxon>
        <taxon>Pseudomonadota</taxon>
        <taxon>Alphaproteobacteria</taxon>
        <taxon>Kordiimonadales</taxon>
        <taxon>Temperatibacteraceae</taxon>
        <taxon>Gimibacter</taxon>
    </lineage>
</organism>
<keyword evidence="15" id="KW-0282">Flagellum</keyword>
<dbReference type="InterPro" id="IPR006136">
    <property type="entry name" value="FlhB"/>
</dbReference>
<dbReference type="GO" id="GO:0005886">
    <property type="term" value="C:plasma membrane"/>
    <property type="evidence" value="ECO:0007669"/>
    <property type="project" value="UniProtKB-SubCell"/>
</dbReference>
<dbReference type="KEGG" id="gso:PH603_09200"/>
<evidence type="ECO:0000256" key="4">
    <source>
        <dbReference type="ARBA" id="ARBA00022448"/>
    </source>
</evidence>
<proteinExistence type="inferred from homology"/>
<gene>
    <name evidence="13 15" type="primary">flhB</name>
    <name evidence="15" type="ORF">PH603_09200</name>
</gene>
<evidence type="ECO:0000256" key="9">
    <source>
        <dbReference type="ARBA" id="ARBA00022989"/>
    </source>
</evidence>
<evidence type="ECO:0000256" key="6">
    <source>
        <dbReference type="ARBA" id="ARBA00022692"/>
    </source>
</evidence>
<keyword evidence="15" id="KW-0969">Cilium</keyword>
<evidence type="ECO:0000256" key="2">
    <source>
        <dbReference type="ARBA" id="ARBA00010690"/>
    </source>
</evidence>
<evidence type="ECO:0000256" key="5">
    <source>
        <dbReference type="ARBA" id="ARBA00022475"/>
    </source>
</evidence>
<comment type="similarity">
    <text evidence="2 13">Belongs to the type III secretion exporter family.</text>
</comment>
<dbReference type="AlphaFoldDB" id="A0AAE9XK82"/>
<evidence type="ECO:0000256" key="7">
    <source>
        <dbReference type="ARBA" id="ARBA00022795"/>
    </source>
</evidence>
<accession>A0AAE9XK82</accession>
<dbReference type="Gene3D" id="6.10.250.2080">
    <property type="match status" value="1"/>
</dbReference>
<evidence type="ECO:0000256" key="14">
    <source>
        <dbReference type="SAM" id="MobiDB-lite"/>
    </source>
</evidence>
<dbReference type="PRINTS" id="PR00950">
    <property type="entry name" value="TYPE3IMSPROT"/>
</dbReference>
<keyword evidence="4 13" id="KW-0813">Transport</keyword>
<dbReference type="GO" id="GO:0009306">
    <property type="term" value="P:protein secretion"/>
    <property type="evidence" value="ECO:0007669"/>
    <property type="project" value="InterPro"/>
</dbReference>
<name>A0AAE9XK82_9PROT</name>
<dbReference type="InterPro" id="IPR029025">
    <property type="entry name" value="T3SS_substrate_exporter_C"/>
</dbReference>